<comment type="caution">
    <text evidence="1">The sequence shown here is derived from an EMBL/GenBank/DDBJ whole genome shotgun (WGS) entry which is preliminary data.</text>
</comment>
<reference evidence="1" key="1">
    <citation type="submission" date="2022-03" db="EMBL/GenBank/DDBJ databases">
        <authorList>
            <person name="Tunstrom K."/>
        </authorList>
    </citation>
    <scope>NUCLEOTIDE SEQUENCE</scope>
</reference>
<evidence type="ECO:0000313" key="2">
    <source>
        <dbReference type="Proteomes" id="UP001153954"/>
    </source>
</evidence>
<name>A0AAU9URV2_EUPED</name>
<accession>A0AAU9URV2</accession>
<dbReference type="InterPro" id="IPR015943">
    <property type="entry name" value="WD40/YVTN_repeat-like_dom_sf"/>
</dbReference>
<gene>
    <name evidence="1" type="ORF">EEDITHA_LOCUS16821</name>
</gene>
<dbReference type="EMBL" id="CAKOGL010000025">
    <property type="protein sequence ID" value="CAH2102145.1"/>
    <property type="molecule type" value="Genomic_DNA"/>
</dbReference>
<dbReference type="Gene3D" id="2.130.10.10">
    <property type="entry name" value="YVTN repeat-like/Quinoprotein amine dehydrogenase"/>
    <property type="match status" value="1"/>
</dbReference>
<keyword evidence="2" id="KW-1185">Reference proteome</keyword>
<dbReference type="AlphaFoldDB" id="A0AAU9URV2"/>
<protein>
    <submittedName>
        <fullName evidence="1">Uncharacterized protein</fullName>
    </submittedName>
</protein>
<dbReference type="PROSITE" id="PS51257">
    <property type="entry name" value="PROKAR_LIPOPROTEIN"/>
    <property type="match status" value="1"/>
</dbReference>
<sequence length="78" mass="7927">MNAHKGWVTGLCAVGGGLASCGRDQALRLWSGALRPAAPPASLPDAPHALAACPSGAALYTAGSTGRVRCWRVRTSAR</sequence>
<evidence type="ECO:0000313" key="1">
    <source>
        <dbReference type="EMBL" id="CAH2102145.1"/>
    </source>
</evidence>
<organism evidence="1 2">
    <name type="scientific">Euphydryas editha</name>
    <name type="common">Edith's checkerspot</name>
    <dbReference type="NCBI Taxonomy" id="104508"/>
    <lineage>
        <taxon>Eukaryota</taxon>
        <taxon>Metazoa</taxon>
        <taxon>Ecdysozoa</taxon>
        <taxon>Arthropoda</taxon>
        <taxon>Hexapoda</taxon>
        <taxon>Insecta</taxon>
        <taxon>Pterygota</taxon>
        <taxon>Neoptera</taxon>
        <taxon>Endopterygota</taxon>
        <taxon>Lepidoptera</taxon>
        <taxon>Glossata</taxon>
        <taxon>Ditrysia</taxon>
        <taxon>Papilionoidea</taxon>
        <taxon>Nymphalidae</taxon>
        <taxon>Nymphalinae</taxon>
        <taxon>Euphydryas</taxon>
    </lineage>
</organism>
<proteinExistence type="predicted"/>
<dbReference type="InterPro" id="IPR036322">
    <property type="entry name" value="WD40_repeat_dom_sf"/>
</dbReference>
<dbReference type="SUPFAM" id="SSF50978">
    <property type="entry name" value="WD40 repeat-like"/>
    <property type="match status" value="1"/>
</dbReference>
<dbReference type="Proteomes" id="UP001153954">
    <property type="component" value="Unassembled WGS sequence"/>
</dbReference>